<dbReference type="PaxDb" id="243230-DR_1741"/>
<organism evidence="1 2">
    <name type="scientific">Deinococcus radiodurans (strain ATCC 13939 / DSM 20539 / JCM 16871 / CCUG 27074 / LMG 4051 / NBRC 15346 / NCIMB 9279 / VKM B-1422 / R1)</name>
    <dbReference type="NCBI Taxonomy" id="243230"/>
    <lineage>
        <taxon>Bacteria</taxon>
        <taxon>Thermotogati</taxon>
        <taxon>Deinococcota</taxon>
        <taxon>Deinococci</taxon>
        <taxon>Deinococcales</taxon>
        <taxon>Deinococcaceae</taxon>
        <taxon>Deinococcus</taxon>
    </lineage>
</organism>
<dbReference type="PATRIC" id="fig|243230.17.peg.1951"/>
<dbReference type="EMBL" id="AE000513">
    <property type="protein sequence ID" value="AAF11305.1"/>
    <property type="molecule type" value="Genomic_DNA"/>
</dbReference>
<dbReference type="Proteomes" id="UP000002524">
    <property type="component" value="Chromosome 1"/>
</dbReference>
<dbReference type="HOGENOM" id="CLU_1701381_0_0_0"/>
<gene>
    <name evidence="1" type="ordered locus">DR_1741</name>
</gene>
<protein>
    <submittedName>
        <fullName evidence="1">Uncharacterized protein</fullName>
    </submittedName>
</protein>
<reference evidence="1 2" key="1">
    <citation type="journal article" date="1999" name="Science">
        <title>Genome sequence of the radioresistant bacterium Deinococcus radiodurans R1.</title>
        <authorList>
            <person name="White O."/>
            <person name="Eisen J.A."/>
            <person name="Heidelberg J.F."/>
            <person name="Hickey E.K."/>
            <person name="Peterson J.D."/>
            <person name="Dodson R.J."/>
            <person name="Haft D.H."/>
            <person name="Gwinn M.L."/>
            <person name="Nelson W.C."/>
            <person name="Richardson D.L."/>
            <person name="Moffat K.S."/>
            <person name="Qin H."/>
            <person name="Jiang L."/>
            <person name="Pamphile W."/>
            <person name="Crosby M."/>
            <person name="Shen M."/>
            <person name="Vamathevan J.J."/>
            <person name="Lam P."/>
            <person name="McDonald L."/>
            <person name="Utterback T."/>
            <person name="Zalewski C."/>
            <person name="Makarova K.S."/>
            <person name="Aravind L."/>
            <person name="Daly M.J."/>
            <person name="Minton K.W."/>
            <person name="Fleischmann R.D."/>
            <person name="Ketchum K.A."/>
            <person name="Nelson K.E."/>
            <person name="Salzberg S."/>
            <person name="Smith H.O."/>
            <person name="Venter J.C."/>
            <person name="Fraser C.M."/>
        </authorList>
    </citation>
    <scope>NUCLEOTIDE SEQUENCE [LARGE SCALE GENOMIC DNA]</scope>
    <source>
        <strain evidence="2">ATCC 13939 / DSM 20539 / JCM 16871 / LMG 4051 / NBRC 15346 / NCIMB 9279 / R1 / VKM B-1422</strain>
    </source>
</reference>
<dbReference type="eggNOG" id="ENOG5033JUD">
    <property type="taxonomic scope" value="Bacteria"/>
</dbReference>
<dbReference type="AlphaFoldDB" id="Q9RTL9"/>
<evidence type="ECO:0000313" key="2">
    <source>
        <dbReference type="Proteomes" id="UP000002524"/>
    </source>
</evidence>
<dbReference type="KEGG" id="dra:DR_1741"/>
<sequence>MVFEGLPGGQVGQAAHGGRIRRCCQGRAALLWTMQNTRRGVKERAAVLAACLLGGAVLAQSVGAQGVGMSSNWFDIKETRSQCLQRATAAVKAAGFTANFEVVGGSGIFADNEEYSVNFRCVTEKKMALVFVAGPDSDLADEYVGEISLGYAGK</sequence>
<evidence type="ECO:0000313" key="1">
    <source>
        <dbReference type="EMBL" id="AAF11305.1"/>
    </source>
</evidence>
<name>Q9RTL9_DEIRA</name>
<dbReference type="EnsemblBacteria" id="AAF11305">
    <property type="protein sequence ID" value="AAF11305"/>
    <property type="gene ID" value="DR_1741"/>
</dbReference>
<dbReference type="InParanoid" id="Q9RTL9"/>
<keyword evidence="2" id="KW-1185">Reference proteome</keyword>
<dbReference type="PIR" id="B75358">
    <property type="entry name" value="B75358"/>
</dbReference>
<accession>Q9RTL9</accession>
<proteinExistence type="predicted"/>